<name>A0AAX2ZHR8_9FIRM</name>
<keyword evidence="14" id="KW-1185">Reference proteome</keyword>
<evidence type="ECO:0000256" key="6">
    <source>
        <dbReference type="ARBA" id="ARBA00023143"/>
    </source>
</evidence>
<evidence type="ECO:0000313" key="14">
    <source>
        <dbReference type="Proteomes" id="UP001198983"/>
    </source>
</evidence>
<keyword evidence="13" id="KW-0969">Cilium</keyword>
<evidence type="ECO:0000256" key="9">
    <source>
        <dbReference type="SAM" id="MobiDB-lite"/>
    </source>
</evidence>
<evidence type="ECO:0000259" key="10">
    <source>
        <dbReference type="Pfam" id="PF00460"/>
    </source>
</evidence>
<dbReference type="GO" id="GO:0044780">
    <property type="term" value="P:bacterial-type flagellum assembly"/>
    <property type="evidence" value="ECO:0007669"/>
    <property type="project" value="InterPro"/>
</dbReference>
<dbReference type="RefSeq" id="WP_228416652.1">
    <property type="nucleotide sequence ID" value="NZ_CP081135.1"/>
</dbReference>
<dbReference type="KEGG" id="tem:JW646_03790"/>
<dbReference type="Pfam" id="PF00460">
    <property type="entry name" value="Flg_bb_rod"/>
    <property type="match status" value="1"/>
</dbReference>
<evidence type="ECO:0000256" key="1">
    <source>
        <dbReference type="ARBA" id="ARBA00004365"/>
    </source>
</evidence>
<feature type="region of interest" description="Disordered" evidence="9">
    <location>
        <begin position="26"/>
        <end position="49"/>
    </location>
</feature>
<feature type="domain" description="Flagellar hook-associated protein FlgK helical" evidence="12">
    <location>
        <begin position="103"/>
        <end position="225"/>
    </location>
</feature>
<accession>A0AAX2ZHR8</accession>
<gene>
    <name evidence="7 13" type="primary">flgK</name>
    <name evidence="13" type="ORF">JW646_03790</name>
</gene>
<dbReference type="Pfam" id="PF22638">
    <property type="entry name" value="FlgK_D1"/>
    <property type="match status" value="1"/>
</dbReference>
<dbReference type="InterPro" id="IPR010930">
    <property type="entry name" value="Flg_bb/hook_C_dom"/>
</dbReference>
<evidence type="ECO:0000256" key="4">
    <source>
        <dbReference type="ARBA" id="ARBA00016244"/>
    </source>
</evidence>
<evidence type="ECO:0000256" key="2">
    <source>
        <dbReference type="ARBA" id="ARBA00004613"/>
    </source>
</evidence>
<dbReference type="PRINTS" id="PR01005">
    <property type="entry name" value="FLGHOOKAP1"/>
</dbReference>
<keyword evidence="5 7" id="KW-0964">Secreted</keyword>
<dbReference type="SUPFAM" id="SSF64518">
    <property type="entry name" value="Phase 1 flagellin"/>
    <property type="match status" value="1"/>
</dbReference>
<dbReference type="EMBL" id="CP081135">
    <property type="protein sequence ID" value="UEL48586.1"/>
    <property type="molecule type" value="Genomic_DNA"/>
</dbReference>
<protein>
    <recommendedName>
        <fullName evidence="4 7">Flagellar hook-associated protein 1</fullName>
        <shortName evidence="7">HAP1</shortName>
    </recommendedName>
</protein>
<evidence type="ECO:0000256" key="8">
    <source>
        <dbReference type="SAM" id="Coils"/>
    </source>
</evidence>
<keyword evidence="6 7" id="KW-0975">Bacterial flagellum</keyword>
<feature type="coiled-coil region" evidence="8">
    <location>
        <begin position="155"/>
        <end position="235"/>
    </location>
</feature>
<evidence type="ECO:0000256" key="5">
    <source>
        <dbReference type="ARBA" id="ARBA00022525"/>
    </source>
</evidence>
<dbReference type="PANTHER" id="PTHR30033">
    <property type="entry name" value="FLAGELLAR HOOK-ASSOCIATED PROTEIN 1"/>
    <property type="match status" value="1"/>
</dbReference>
<feature type="domain" description="Flagellar basal-body/hook protein C-terminal" evidence="11">
    <location>
        <begin position="390"/>
        <end position="431"/>
    </location>
</feature>
<evidence type="ECO:0000259" key="11">
    <source>
        <dbReference type="Pfam" id="PF06429"/>
    </source>
</evidence>
<comment type="subcellular location">
    <subcellularLocation>
        <location evidence="1 7">Bacterial flagellum</location>
    </subcellularLocation>
    <subcellularLocation>
        <location evidence="2 7">Secreted</location>
    </subcellularLocation>
</comment>
<dbReference type="AlphaFoldDB" id="A0AAX2ZHR8"/>
<feature type="domain" description="Flagellar basal body rod protein N-terminal" evidence="10">
    <location>
        <begin position="8"/>
        <end position="38"/>
    </location>
</feature>
<reference evidence="13 14" key="1">
    <citation type="journal article" date="2023" name="Int. J. Syst. Evol. Microbiol.">
        <title>Terrisporobacter hibernicus sp. nov., isolated from bovine faeces in Northern Ireland.</title>
        <authorList>
            <person name="Mitchell M."/>
            <person name="Nguyen S.V."/>
            <person name="Connor M."/>
            <person name="Fairley D.J."/>
            <person name="Donoghue O."/>
            <person name="Marshall H."/>
            <person name="Koolman L."/>
            <person name="McMullan G."/>
            <person name="Schaffer K.E."/>
            <person name="McGrath J.W."/>
            <person name="Fanning S."/>
        </authorList>
    </citation>
    <scope>NUCLEOTIDE SEQUENCE [LARGE SCALE GENOMIC DNA]</scope>
    <source>
        <strain evidence="13 14">MCA3</strain>
    </source>
</reference>
<proteinExistence type="inferred from homology"/>
<dbReference type="GO" id="GO:0005576">
    <property type="term" value="C:extracellular region"/>
    <property type="evidence" value="ECO:0007669"/>
    <property type="project" value="UniProtKB-SubCell"/>
</dbReference>
<dbReference type="InterPro" id="IPR053927">
    <property type="entry name" value="FlgK_helical"/>
</dbReference>
<dbReference type="Gene3D" id="1.10.287.950">
    <property type="entry name" value="Methyl-accepting chemotaxis protein"/>
    <property type="match status" value="1"/>
</dbReference>
<sequence>MAGLLGSLYSAKSGMNVSQASIQTTSHNINNMNTPGYTRQRVEQSAKSAYSNPGFNSSLGAGQLGTGVEATNIMRIRNTFYDYQYRSESHNYGEVSTKYQYYTNMETIFNEPSDTSISASIANFFSSWQELSKNPTDVGSKDIMVQNTKYLADNISNIKKKLDSLAQQADKKLNEDVEEVNNMLEQLKKLDKQIKIVEGSGKTPNDLMDERDKVLDDLSMKLDLNNDDVKQLLENTHDASGNFTPLTVDDIKGLGNVSGEIQGSLDMIDKINEYTTSLKDLAKGIAEGVNKVLSDGGAKPSDLFIFDADKDPILSVNKNLSDNPRDFEISTETALAMYKLKDEKITIGGETTTIDKFYNQMIQKLGNESQEIIRQERNQSKIIKEIDNTRLNTSGVSLDEEMVNLIQFQHAYSASAKVVSTIDSLLDVVINGLKR</sequence>
<dbReference type="Pfam" id="PF06429">
    <property type="entry name" value="Flg_bbr_C"/>
    <property type="match status" value="1"/>
</dbReference>
<evidence type="ECO:0000256" key="7">
    <source>
        <dbReference type="RuleBase" id="RU362065"/>
    </source>
</evidence>
<organism evidence="13 14">
    <name type="scientific">Terrisporobacter hibernicus</name>
    <dbReference type="NCBI Taxonomy" id="2813371"/>
    <lineage>
        <taxon>Bacteria</taxon>
        <taxon>Bacillati</taxon>
        <taxon>Bacillota</taxon>
        <taxon>Clostridia</taxon>
        <taxon>Peptostreptococcales</taxon>
        <taxon>Peptostreptococcaceae</taxon>
        <taxon>Terrisporobacter</taxon>
    </lineage>
</organism>
<dbReference type="Proteomes" id="UP001198983">
    <property type="component" value="Chromosome"/>
</dbReference>
<keyword evidence="8" id="KW-0175">Coiled coil</keyword>
<keyword evidence="13" id="KW-0282">Flagellum</keyword>
<dbReference type="GO" id="GO:0009424">
    <property type="term" value="C:bacterial-type flagellum hook"/>
    <property type="evidence" value="ECO:0007669"/>
    <property type="project" value="UniProtKB-UniRule"/>
</dbReference>
<dbReference type="InterPro" id="IPR002371">
    <property type="entry name" value="FlgK"/>
</dbReference>
<dbReference type="PANTHER" id="PTHR30033:SF1">
    <property type="entry name" value="FLAGELLAR HOOK-ASSOCIATED PROTEIN 1"/>
    <property type="match status" value="1"/>
</dbReference>
<comment type="similarity">
    <text evidence="3 7">Belongs to the flagella basal body rod proteins family.</text>
</comment>
<keyword evidence="13" id="KW-0966">Cell projection</keyword>
<evidence type="ECO:0000313" key="13">
    <source>
        <dbReference type="EMBL" id="UEL48586.1"/>
    </source>
</evidence>
<evidence type="ECO:0000256" key="3">
    <source>
        <dbReference type="ARBA" id="ARBA00009677"/>
    </source>
</evidence>
<evidence type="ECO:0000259" key="12">
    <source>
        <dbReference type="Pfam" id="PF22638"/>
    </source>
</evidence>
<dbReference type="NCBIfam" id="TIGR02492">
    <property type="entry name" value="flgK_ends"/>
    <property type="match status" value="1"/>
</dbReference>
<dbReference type="InterPro" id="IPR001444">
    <property type="entry name" value="Flag_bb_rod_N"/>
</dbReference>
<dbReference type="GO" id="GO:0005198">
    <property type="term" value="F:structural molecule activity"/>
    <property type="evidence" value="ECO:0007669"/>
    <property type="project" value="UniProtKB-UniRule"/>
</dbReference>